<evidence type="ECO:0000313" key="2">
    <source>
        <dbReference type="EMBL" id="SHG70733.1"/>
    </source>
</evidence>
<keyword evidence="1" id="KW-0732">Signal</keyword>
<dbReference type="AlphaFoldDB" id="A0A1M5M224"/>
<evidence type="ECO:0008006" key="4">
    <source>
        <dbReference type="Google" id="ProtNLM"/>
    </source>
</evidence>
<dbReference type="OrthoDB" id="1355382at2"/>
<sequence>MQKLKIITILFLSISLHSFSQDTKKIKQEITNLFAKADKNNLQNILSFEIKDKTGLFDATTNKTILEANKNLYIGKLFNPNMEGSYKGYDFIITQKFEITVIKPEEPNPDLVPTITEYKGSTDYEEPVAVNDNDFKGFTVNEHGRLLKYSNTYVRGNGIPAVSPFKYKGKYYGVTGKKTENNAIKYGIIDTDGNTMPHFDFIYDKIYQNYMASTEDDFWFAINAEDSKSCEKLLEQSFYMNMNGEVKIKGELADYPGIGDCFGLDANASNCLTFTGVFDVTNIKWIIKPQTKIKIRWLDYTSKEVLNSNESEGRSKATIYVRIYEDNLTYYMDLNLKNKYLPTKYKS</sequence>
<feature type="chain" id="PRO_5013268516" description="WG containing repeat-containing protein" evidence="1">
    <location>
        <begin position="21"/>
        <end position="347"/>
    </location>
</feature>
<name>A0A1M5M224_9FLAO</name>
<dbReference type="EMBL" id="FQWF01000009">
    <property type="protein sequence ID" value="SHG70733.1"/>
    <property type="molecule type" value="Genomic_DNA"/>
</dbReference>
<reference evidence="3" key="1">
    <citation type="submission" date="2016-11" db="EMBL/GenBank/DDBJ databases">
        <authorList>
            <person name="Varghese N."/>
            <person name="Submissions S."/>
        </authorList>
    </citation>
    <scope>NUCLEOTIDE SEQUENCE [LARGE SCALE GENOMIC DNA]</scope>
    <source>
        <strain evidence="3">DSM 17659</strain>
    </source>
</reference>
<keyword evidence="3" id="KW-1185">Reference proteome</keyword>
<proteinExistence type="predicted"/>
<dbReference type="RefSeq" id="WP_073019888.1">
    <property type="nucleotide sequence ID" value="NZ_FQWF01000009.1"/>
</dbReference>
<accession>A0A1M5M224</accession>
<evidence type="ECO:0000313" key="3">
    <source>
        <dbReference type="Proteomes" id="UP000184020"/>
    </source>
</evidence>
<organism evidence="2 3">
    <name type="scientific">Flavobacterium micromati</name>
    <dbReference type="NCBI Taxonomy" id="229205"/>
    <lineage>
        <taxon>Bacteria</taxon>
        <taxon>Pseudomonadati</taxon>
        <taxon>Bacteroidota</taxon>
        <taxon>Flavobacteriia</taxon>
        <taxon>Flavobacteriales</taxon>
        <taxon>Flavobacteriaceae</taxon>
        <taxon>Flavobacterium</taxon>
    </lineage>
</organism>
<dbReference type="Proteomes" id="UP000184020">
    <property type="component" value="Unassembled WGS sequence"/>
</dbReference>
<protein>
    <recommendedName>
        <fullName evidence="4">WG containing repeat-containing protein</fullName>
    </recommendedName>
</protein>
<evidence type="ECO:0000256" key="1">
    <source>
        <dbReference type="SAM" id="SignalP"/>
    </source>
</evidence>
<gene>
    <name evidence="2" type="ORF">SAMN05444372_1094</name>
</gene>
<feature type="signal peptide" evidence="1">
    <location>
        <begin position="1"/>
        <end position="20"/>
    </location>
</feature>